<gene>
    <name evidence="1" type="ORF">FA13DRAFT_1645545</name>
</gene>
<organism evidence="1 2">
    <name type="scientific">Coprinellus micaceus</name>
    <name type="common">Glistening ink-cap mushroom</name>
    <name type="synonym">Coprinus micaceus</name>
    <dbReference type="NCBI Taxonomy" id="71717"/>
    <lineage>
        <taxon>Eukaryota</taxon>
        <taxon>Fungi</taxon>
        <taxon>Dikarya</taxon>
        <taxon>Basidiomycota</taxon>
        <taxon>Agaricomycotina</taxon>
        <taxon>Agaricomycetes</taxon>
        <taxon>Agaricomycetidae</taxon>
        <taxon>Agaricales</taxon>
        <taxon>Agaricineae</taxon>
        <taxon>Psathyrellaceae</taxon>
        <taxon>Coprinellus</taxon>
    </lineage>
</organism>
<comment type="caution">
    <text evidence="1">The sequence shown here is derived from an EMBL/GenBank/DDBJ whole genome shotgun (WGS) entry which is preliminary data.</text>
</comment>
<evidence type="ECO:0000313" key="1">
    <source>
        <dbReference type="EMBL" id="TEB20064.1"/>
    </source>
</evidence>
<name>A0A4Y7SE60_COPMI</name>
<evidence type="ECO:0000313" key="2">
    <source>
        <dbReference type="Proteomes" id="UP000298030"/>
    </source>
</evidence>
<dbReference type="EMBL" id="QPFP01000158">
    <property type="protein sequence ID" value="TEB20064.1"/>
    <property type="molecule type" value="Genomic_DNA"/>
</dbReference>
<proteinExistence type="predicted"/>
<dbReference type="OrthoDB" id="3139399at2759"/>
<dbReference type="Proteomes" id="UP000298030">
    <property type="component" value="Unassembled WGS sequence"/>
</dbReference>
<dbReference type="STRING" id="71717.A0A4Y7SE60"/>
<sequence length="124" mass="14114">MGVSVDDFTSSNRPPTDAELEELKEMLAPDEEALIELEVDIKANLEESERLFKAKSALLKKMRPARSAASWIRRLPTEILEAIFLQARSPTPGYASFRVCDAPLVLLRVCRMWREIALNTPELW</sequence>
<reference evidence="1 2" key="1">
    <citation type="journal article" date="2019" name="Nat. Ecol. Evol.">
        <title>Megaphylogeny resolves global patterns of mushroom evolution.</title>
        <authorList>
            <person name="Varga T."/>
            <person name="Krizsan K."/>
            <person name="Foldi C."/>
            <person name="Dima B."/>
            <person name="Sanchez-Garcia M."/>
            <person name="Sanchez-Ramirez S."/>
            <person name="Szollosi G.J."/>
            <person name="Szarkandi J.G."/>
            <person name="Papp V."/>
            <person name="Albert L."/>
            <person name="Andreopoulos W."/>
            <person name="Angelini C."/>
            <person name="Antonin V."/>
            <person name="Barry K.W."/>
            <person name="Bougher N.L."/>
            <person name="Buchanan P."/>
            <person name="Buyck B."/>
            <person name="Bense V."/>
            <person name="Catcheside P."/>
            <person name="Chovatia M."/>
            <person name="Cooper J."/>
            <person name="Damon W."/>
            <person name="Desjardin D."/>
            <person name="Finy P."/>
            <person name="Geml J."/>
            <person name="Haridas S."/>
            <person name="Hughes K."/>
            <person name="Justo A."/>
            <person name="Karasinski D."/>
            <person name="Kautmanova I."/>
            <person name="Kiss B."/>
            <person name="Kocsube S."/>
            <person name="Kotiranta H."/>
            <person name="LaButti K.M."/>
            <person name="Lechner B.E."/>
            <person name="Liimatainen K."/>
            <person name="Lipzen A."/>
            <person name="Lukacs Z."/>
            <person name="Mihaltcheva S."/>
            <person name="Morgado L.N."/>
            <person name="Niskanen T."/>
            <person name="Noordeloos M.E."/>
            <person name="Ohm R.A."/>
            <person name="Ortiz-Santana B."/>
            <person name="Ovrebo C."/>
            <person name="Racz N."/>
            <person name="Riley R."/>
            <person name="Savchenko A."/>
            <person name="Shiryaev A."/>
            <person name="Soop K."/>
            <person name="Spirin V."/>
            <person name="Szebenyi C."/>
            <person name="Tomsovsky M."/>
            <person name="Tulloss R.E."/>
            <person name="Uehling J."/>
            <person name="Grigoriev I.V."/>
            <person name="Vagvolgyi C."/>
            <person name="Papp T."/>
            <person name="Martin F.M."/>
            <person name="Miettinen O."/>
            <person name="Hibbett D.S."/>
            <person name="Nagy L.G."/>
        </authorList>
    </citation>
    <scope>NUCLEOTIDE SEQUENCE [LARGE SCALE GENOMIC DNA]</scope>
    <source>
        <strain evidence="1 2">FP101781</strain>
    </source>
</reference>
<keyword evidence="2" id="KW-1185">Reference proteome</keyword>
<accession>A0A4Y7SE60</accession>
<protein>
    <submittedName>
        <fullName evidence="1">Uncharacterized protein</fullName>
    </submittedName>
</protein>
<dbReference type="AlphaFoldDB" id="A0A4Y7SE60"/>
<feature type="non-terminal residue" evidence="1">
    <location>
        <position position="124"/>
    </location>
</feature>